<dbReference type="NCBIfam" id="TIGR00360">
    <property type="entry name" value="ComEC_N-term"/>
    <property type="match status" value="1"/>
</dbReference>
<evidence type="ECO:0000313" key="9">
    <source>
        <dbReference type="Proteomes" id="UP001164803"/>
    </source>
</evidence>
<accession>A0ABY6Z7L8</accession>
<organism evidence="8 9">
    <name type="scientific">Alicyclobacillus dauci</name>
    <dbReference type="NCBI Taxonomy" id="1475485"/>
    <lineage>
        <taxon>Bacteria</taxon>
        <taxon>Bacillati</taxon>
        <taxon>Bacillota</taxon>
        <taxon>Bacilli</taxon>
        <taxon>Bacillales</taxon>
        <taxon>Alicyclobacillaceae</taxon>
        <taxon>Alicyclobacillus</taxon>
    </lineage>
</organism>
<feature type="transmembrane region" description="Helical" evidence="6">
    <location>
        <begin position="351"/>
        <end position="370"/>
    </location>
</feature>
<dbReference type="PANTHER" id="PTHR30619:SF1">
    <property type="entry name" value="RECOMBINATION PROTEIN 2"/>
    <property type="match status" value="1"/>
</dbReference>
<gene>
    <name evidence="8" type="ORF">NZD86_08595</name>
</gene>
<evidence type="ECO:0000256" key="5">
    <source>
        <dbReference type="ARBA" id="ARBA00023136"/>
    </source>
</evidence>
<feature type="domain" description="ComEC/Rec2-related protein" evidence="7">
    <location>
        <begin position="174"/>
        <end position="465"/>
    </location>
</feature>
<dbReference type="InterPro" id="IPR004477">
    <property type="entry name" value="ComEC_N"/>
</dbReference>
<feature type="transmembrane region" description="Helical" evidence="6">
    <location>
        <begin position="297"/>
        <end position="316"/>
    </location>
</feature>
<evidence type="ECO:0000256" key="6">
    <source>
        <dbReference type="SAM" id="Phobius"/>
    </source>
</evidence>
<dbReference type="Proteomes" id="UP001164803">
    <property type="component" value="Chromosome"/>
</dbReference>
<dbReference type="Pfam" id="PF03772">
    <property type="entry name" value="Competence"/>
    <property type="match status" value="1"/>
</dbReference>
<dbReference type="PANTHER" id="PTHR30619">
    <property type="entry name" value="DNA INTERNALIZATION/COMPETENCE PROTEIN COMEC/REC2"/>
    <property type="match status" value="1"/>
</dbReference>
<dbReference type="RefSeq" id="WP_268046099.1">
    <property type="nucleotide sequence ID" value="NZ_CP104064.1"/>
</dbReference>
<feature type="transmembrane region" description="Helical" evidence="6">
    <location>
        <begin position="415"/>
        <end position="432"/>
    </location>
</feature>
<evidence type="ECO:0000256" key="1">
    <source>
        <dbReference type="ARBA" id="ARBA00004651"/>
    </source>
</evidence>
<feature type="transmembrane region" description="Helical" evidence="6">
    <location>
        <begin position="198"/>
        <end position="220"/>
    </location>
</feature>
<dbReference type="EMBL" id="CP104064">
    <property type="protein sequence ID" value="WAH38523.1"/>
    <property type="molecule type" value="Genomic_DNA"/>
</dbReference>
<feature type="transmembrane region" description="Helical" evidence="6">
    <location>
        <begin position="376"/>
        <end position="403"/>
    </location>
</feature>
<keyword evidence="5 6" id="KW-0472">Membrane</keyword>
<keyword evidence="3 6" id="KW-0812">Transmembrane</keyword>
<feature type="transmembrane region" description="Helical" evidence="6">
    <location>
        <begin position="444"/>
        <end position="466"/>
    </location>
</feature>
<proteinExistence type="predicted"/>
<keyword evidence="4 6" id="KW-1133">Transmembrane helix</keyword>
<evidence type="ECO:0000256" key="3">
    <source>
        <dbReference type="ARBA" id="ARBA00022692"/>
    </source>
</evidence>
<evidence type="ECO:0000313" key="8">
    <source>
        <dbReference type="EMBL" id="WAH38523.1"/>
    </source>
</evidence>
<feature type="transmembrane region" description="Helical" evidence="6">
    <location>
        <begin position="240"/>
        <end position="261"/>
    </location>
</feature>
<keyword evidence="9" id="KW-1185">Reference proteome</keyword>
<evidence type="ECO:0000256" key="4">
    <source>
        <dbReference type="ARBA" id="ARBA00022989"/>
    </source>
</evidence>
<feature type="transmembrane region" description="Helical" evidence="6">
    <location>
        <begin position="12"/>
        <end position="31"/>
    </location>
</feature>
<sequence length="487" mass="54030">MSFVIWPSRRTLLQIMAAFAAVTLMATFYGMGVERLRPNHPTAMLGSPAVIEAVIQGKSVYGTSSYVRLQVKQQGEPLKPCSFEASWRTNTAEATNFAIGDTVVLRGLFVVGSGASGSVQNWLSPSWTFRGRVVDAPSPPQGGNSHAFVRRMENAMVESVPQTDRTNVDLALSMIVGSAIVLPTAYHNLFLQAGVMHLLAASGANVVLFCRFVALGWAILIRPLGLTSWWLEYVTLLCSVWLFVDVCGFATPIVRAALIMSYSLMAQVFRRRVGRFVVISVANFMFVFWQPSEFTSVSSLFSLVAVLALYEATALWKGKTEKYHHSYMGTVSWHNFVVHYLRQASEHLGHLLYISLMVDVYMLPLVWWWFQQLTPYGAVATVIVEPIIVVLLPLTVLWGLVAWSTALIHFEVLRAVARGLGVCADGLVSLIVNELQTVASQPGSLVHLPVLPTWLMFLYYGVLLSFQHASDVKRIIIHVSPPRIRVK</sequence>
<dbReference type="InterPro" id="IPR052159">
    <property type="entry name" value="Competence_DNA_uptake"/>
</dbReference>
<reference evidence="8" key="1">
    <citation type="submission" date="2022-08" db="EMBL/GenBank/DDBJ databases">
        <title>Alicyclobacillus dauci DSM2870, complete genome.</title>
        <authorList>
            <person name="Wang Q."/>
            <person name="Cai R."/>
            <person name="Wang Z."/>
        </authorList>
    </citation>
    <scope>NUCLEOTIDE SEQUENCE</scope>
    <source>
        <strain evidence="8">DSM 28700</strain>
    </source>
</reference>
<keyword evidence="2" id="KW-1003">Cell membrane</keyword>
<protein>
    <submittedName>
        <fullName evidence="8">ComEC/Rec2 family competence protein</fullName>
    </submittedName>
</protein>
<comment type="subcellular location">
    <subcellularLocation>
        <location evidence="1">Cell membrane</location>
        <topology evidence="1">Multi-pass membrane protein</topology>
    </subcellularLocation>
</comment>
<feature type="transmembrane region" description="Helical" evidence="6">
    <location>
        <begin position="273"/>
        <end position="291"/>
    </location>
</feature>
<evidence type="ECO:0000256" key="2">
    <source>
        <dbReference type="ARBA" id="ARBA00022475"/>
    </source>
</evidence>
<feature type="transmembrane region" description="Helical" evidence="6">
    <location>
        <begin position="170"/>
        <end position="191"/>
    </location>
</feature>
<evidence type="ECO:0000259" key="7">
    <source>
        <dbReference type="Pfam" id="PF03772"/>
    </source>
</evidence>
<name>A0ABY6Z7L8_9BACL</name>